<dbReference type="GO" id="GO:0005930">
    <property type="term" value="C:axoneme"/>
    <property type="evidence" value="ECO:0007669"/>
    <property type="project" value="TreeGrafter"/>
</dbReference>
<evidence type="ECO:0000256" key="1">
    <source>
        <dbReference type="ARBA" id="ARBA00023017"/>
    </source>
</evidence>
<sequence length="223" mass="25487">MPKSASTPHRFPAPAHIKVSPTKCGVTATKGSDDHKKQSIECILNAILPPRQWAEDGNLWVQYISTFPATRTDVINLQDQLDRKLQQRQARMTGICPVRRELYAQCLDELIRQVTINCPERGLLLLRIRNEIVMTLGTHETLYESSVAFGLRKALQGDLEKIHLRNHISALEHEISELQSELSEIKAKYEAAEKRAAERKMLDDKRHSEESLVFKKTNQQLKV</sequence>
<evidence type="ECO:0000256" key="7">
    <source>
        <dbReference type="ARBA" id="ARBA00043925"/>
    </source>
</evidence>
<comment type="similarity">
    <text evidence="4">Belongs to the inner dynein arm light chain family.</text>
</comment>
<dbReference type="GO" id="GO:0030286">
    <property type="term" value="C:dynein complex"/>
    <property type="evidence" value="ECO:0007669"/>
    <property type="project" value="UniProtKB-KW"/>
</dbReference>
<evidence type="ECO:0000256" key="6">
    <source>
        <dbReference type="ARBA" id="ARBA00042417"/>
    </source>
</evidence>
<accession>A0A401NZS7</accession>
<keyword evidence="2 8" id="KW-0175">Coiled coil</keyword>
<dbReference type="EMBL" id="BFAA01002933">
    <property type="protein sequence ID" value="GCB66412.1"/>
    <property type="molecule type" value="Genomic_DNA"/>
</dbReference>
<evidence type="ECO:0000256" key="5">
    <source>
        <dbReference type="ARBA" id="ARBA00039799"/>
    </source>
</evidence>
<comment type="caution">
    <text evidence="9">The sequence shown here is derived from an EMBL/GenBank/DDBJ whole genome shotgun (WGS) entry which is preliminary data.</text>
</comment>
<dbReference type="GO" id="GO:0045504">
    <property type="term" value="F:dynein heavy chain binding"/>
    <property type="evidence" value="ECO:0007669"/>
    <property type="project" value="TreeGrafter"/>
</dbReference>
<organism evidence="9 10">
    <name type="scientific">Scyliorhinus torazame</name>
    <name type="common">Cloudy catshark</name>
    <name type="synonym">Catulus torazame</name>
    <dbReference type="NCBI Taxonomy" id="75743"/>
    <lineage>
        <taxon>Eukaryota</taxon>
        <taxon>Metazoa</taxon>
        <taxon>Chordata</taxon>
        <taxon>Craniata</taxon>
        <taxon>Vertebrata</taxon>
        <taxon>Chondrichthyes</taxon>
        <taxon>Elasmobranchii</taxon>
        <taxon>Galeomorphii</taxon>
        <taxon>Galeoidea</taxon>
        <taxon>Carcharhiniformes</taxon>
        <taxon>Scyliorhinidae</taxon>
        <taxon>Scyliorhinus</taxon>
    </lineage>
</organism>
<dbReference type="Pfam" id="PF10211">
    <property type="entry name" value="Ax_dynein_light"/>
    <property type="match status" value="1"/>
</dbReference>
<keyword evidence="10" id="KW-1185">Reference proteome</keyword>
<proteinExistence type="inferred from homology"/>
<dbReference type="PANTHER" id="PTHR13183">
    <property type="entry name" value="AXONEMAL INNER ARM DYNEIN LIGHT CHAIN 28"/>
    <property type="match status" value="1"/>
</dbReference>
<evidence type="ECO:0000256" key="8">
    <source>
        <dbReference type="SAM" id="Coils"/>
    </source>
</evidence>
<comment type="function">
    <text evidence="7">Involved in sperm flagellum assembly.</text>
</comment>
<evidence type="ECO:0000313" key="10">
    <source>
        <dbReference type="Proteomes" id="UP000288216"/>
    </source>
</evidence>
<dbReference type="OMA" id="ARMTGIC"/>
<dbReference type="AlphaFoldDB" id="A0A401NZS7"/>
<reference evidence="9 10" key="1">
    <citation type="journal article" date="2018" name="Nat. Ecol. Evol.">
        <title>Shark genomes provide insights into elasmobranch evolution and the origin of vertebrates.</title>
        <authorList>
            <person name="Hara Y"/>
            <person name="Yamaguchi K"/>
            <person name="Onimaru K"/>
            <person name="Kadota M"/>
            <person name="Koyanagi M"/>
            <person name="Keeley SD"/>
            <person name="Tatsumi K"/>
            <person name="Tanaka K"/>
            <person name="Motone F"/>
            <person name="Kageyama Y"/>
            <person name="Nozu R"/>
            <person name="Adachi N"/>
            <person name="Nishimura O"/>
            <person name="Nakagawa R"/>
            <person name="Tanegashima C"/>
            <person name="Kiyatake I"/>
            <person name="Matsumoto R"/>
            <person name="Murakumo K"/>
            <person name="Nishida K"/>
            <person name="Terakita A"/>
            <person name="Kuratani S"/>
            <person name="Sato K"/>
            <person name="Hyodo S Kuraku.S."/>
        </authorList>
    </citation>
    <scope>NUCLEOTIDE SEQUENCE [LARGE SCALE GENOMIC DNA]</scope>
</reference>
<keyword evidence="3" id="KW-0505">Motor protein</keyword>
<feature type="coiled-coil region" evidence="8">
    <location>
        <begin position="161"/>
        <end position="195"/>
    </location>
</feature>
<gene>
    <name evidence="9" type="ORF">scyTo_0007875</name>
</gene>
<evidence type="ECO:0000256" key="2">
    <source>
        <dbReference type="ARBA" id="ARBA00023054"/>
    </source>
</evidence>
<dbReference type="STRING" id="75743.A0A401NZS7"/>
<evidence type="ECO:0000256" key="4">
    <source>
        <dbReference type="ARBA" id="ARBA00038114"/>
    </source>
</evidence>
<dbReference type="PANTHER" id="PTHR13183:SF0">
    <property type="entry name" value="AXONEMAL DYNEIN LIGHT INTERMEDIATE POLYPEPTIDE 1"/>
    <property type="match status" value="1"/>
</dbReference>
<name>A0A401NZS7_SCYTO</name>
<protein>
    <recommendedName>
        <fullName evidence="5">Axonemal dynein light intermediate polypeptide 1</fullName>
    </recommendedName>
    <alternativeName>
        <fullName evidence="6">Inner dynein arm light chain, axonemal</fullName>
    </alternativeName>
</protein>
<evidence type="ECO:0000313" key="9">
    <source>
        <dbReference type="EMBL" id="GCB66412.1"/>
    </source>
</evidence>
<dbReference type="Proteomes" id="UP000288216">
    <property type="component" value="Unassembled WGS sequence"/>
</dbReference>
<keyword evidence="1" id="KW-0243">Dynein</keyword>
<dbReference type="InterPro" id="IPR019347">
    <property type="entry name" value="Axonemal_dynein_light_chain"/>
</dbReference>
<evidence type="ECO:0000256" key="3">
    <source>
        <dbReference type="ARBA" id="ARBA00023175"/>
    </source>
</evidence>
<dbReference type="OrthoDB" id="273640at2759"/>